<proteinExistence type="inferred from homology"/>
<dbReference type="GO" id="GO:0007165">
    <property type="term" value="P:signal transduction"/>
    <property type="evidence" value="ECO:0007669"/>
    <property type="project" value="UniProtKB-KW"/>
</dbReference>
<dbReference type="SMART" id="SM00283">
    <property type="entry name" value="MA"/>
    <property type="match status" value="1"/>
</dbReference>
<evidence type="ECO:0000259" key="5">
    <source>
        <dbReference type="PROSITE" id="PS50111"/>
    </source>
</evidence>
<dbReference type="GO" id="GO:0016020">
    <property type="term" value="C:membrane"/>
    <property type="evidence" value="ECO:0007669"/>
    <property type="project" value="InterPro"/>
</dbReference>
<evidence type="ECO:0000313" key="7">
    <source>
        <dbReference type="EMBL" id="MDQ0541325.1"/>
    </source>
</evidence>
<evidence type="ECO:0000256" key="1">
    <source>
        <dbReference type="ARBA" id="ARBA00023224"/>
    </source>
</evidence>
<keyword evidence="1 3" id="KW-0807">Transducer</keyword>
<comment type="caution">
    <text evidence="7">The sequence shown here is derived from an EMBL/GenBank/DDBJ whole genome shotgun (WGS) entry which is preliminary data.</text>
</comment>
<keyword evidence="4" id="KW-1133">Transmembrane helix</keyword>
<dbReference type="InterPro" id="IPR003660">
    <property type="entry name" value="HAMP_dom"/>
</dbReference>
<dbReference type="SMART" id="SM00304">
    <property type="entry name" value="HAMP"/>
    <property type="match status" value="1"/>
</dbReference>
<dbReference type="InterPro" id="IPR004089">
    <property type="entry name" value="MCPsignal_dom"/>
</dbReference>
<evidence type="ECO:0000256" key="4">
    <source>
        <dbReference type="SAM" id="Phobius"/>
    </source>
</evidence>
<dbReference type="PANTHER" id="PTHR32089">
    <property type="entry name" value="METHYL-ACCEPTING CHEMOTAXIS PROTEIN MCPB"/>
    <property type="match status" value="1"/>
</dbReference>
<dbReference type="PROSITE" id="PS50111">
    <property type="entry name" value="CHEMOTAXIS_TRANSDUC_2"/>
    <property type="match status" value="1"/>
</dbReference>
<dbReference type="CDD" id="cd06225">
    <property type="entry name" value="HAMP"/>
    <property type="match status" value="1"/>
</dbReference>
<accession>A0AAJ1THY4</accession>
<gene>
    <name evidence="7" type="ORF">QO001_000233</name>
</gene>
<dbReference type="PROSITE" id="PS50885">
    <property type="entry name" value="HAMP"/>
    <property type="match status" value="1"/>
</dbReference>
<organism evidence="7 8">
    <name type="scientific">Methylobacterium brachiatum</name>
    <dbReference type="NCBI Taxonomy" id="269660"/>
    <lineage>
        <taxon>Bacteria</taxon>
        <taxon>Pseudomonadati</taxon>
        <taxon>Pseudomonadota</taxon>
        <taxon>Alphaproteobacteria</taxon>
        <taxon>Hyphomicrobiales</taxon>
        <taxon>Methylobacteriaceae</taxon>
        <taxon>Methylobacterium</taxon>
    </lineage>
</organism>
<dbReference type="Pfam" id="PF00672">
    <property type="entry name" value="HAMP"/>
    <property type="match status" value="1"/>
</dbReference>
<dbReference type="EMBL" id="JAUSWL010000001">
    <property type="protein sequence ID" value="MDQ0541325.1"/>
    <property type="molecule type" value="Genomic_DNA"/>
</dbReference>
<reference evidence="7" key="1">
    <citation type="submission" date="2023-07" db="EMBL/GenBank/DDBJ databases">
        <title>Genomic Encyclopedia of Type Strains, Phase IV (KMG-IV): sequencing the most valuable type-strain genomes for metagenomic binning, comparative biology and taxonomic classification.</title>
        <authorList>
            <person name="Goeker M."/>
        </authorList>
    </citation>
    <scope>NUCLEOTIDE SEQUENCE</scope>
    <source>
        <strain evidence="7">DSM 19569</strain>
    </source>
</reference>
<keyword evidence="4" id="KW-0812">Transmembrane</keyword>
<dbReference type="Gene3D" id="6.10.340.10">
    <property type="match status" value="1"/>
</dbReference>
<feature type="transmembrane region" description="Helical" evidence="4">
    <location>
        <begin position="329"/>
        <end position="351"/>
    </location>
</feature>
<dbReference type="Gene3D" id="1.10.287.950">
    <property type="entry name" value="Methyl-accepting chemotaxis protein"/>
    <property type="match status" value="1"/>
</dbReference>
<protein>
    <submittedName>
        <fullName evidence="7">Methyl-accepting chemotaxis protein</fullName>
    </submittedName>
</protein>
<dbReference type="RefSeq" id="WP_122160628.1">
    <property type="nucleotide sequence ID" value="NZ_CP033231.1"/>
</dbReference>
<evidence type="ECO:0000313" key="8">
    <source>
        <dbReference type="Proteomes" id="UP001223420"/>
    </source>
</evidence>
<dbReference type="Pfam" id="PF00015">
    <property type="entry name" value="MCPsignal"/>
    <property type="match status" value="1"/>
</dbReference>
<evidence type="ECO:0000256" key="2">
    <source>
        <dbReference type="ARBA" id="ARBA00029447"/>
    </source>
</evidence>
<dbReference type="AlphaFoldDB" id="A0AAJ1THY4"/>
<evidence type="ECO:0000256" key="3">
    <source>
        <dbReference type="PROSITE-ProRule" id="PRU00284"/>
    </source>
</evidence>
<feature type="domain" description="Methyl-accepting transducer" evidence="5">
    <location>
        <begin position="442"/>
        <end position="678"/>
    </location>
</feature>
<sequence length="698" mass="72688">MHWLGRVSIKTLLCLVIGALALMLLGYTTTALFQAREQARQADRAVTLAQASRRLLKTILPLRLERGSTLALSSAEPAGPETLALIATNRQASVSSFDQAQILLRQQDVPAVTATLTRLNATYEFLNALRPRIDAALRLPKAQRDATLLPATLSAFQDLLDALTVTTDAVDSAIPRSDTILQRYLALKRAAWATRVAIGNVALRIQASLAAGTSWTLPETVAAAEERARLQTAWASTSEAATEVSETVRAAFRKASVENFEGEAASKSKAVFDALSTGTTPSETFEKFRERNTSAQPSIVHLAYAALDEMVARAESLADEARGVLTRNVAALAAVIVLVGLGLLAVFGGVLRPIRTISATMRILAEGDASVEVPAGLYRNEFGPMAAAVQVFKDNLIRNRQLEAEATQARVAAEAQRKAGMHQMAEAFERAVGGIIAQVSAAAAELQSTAQTLTATATQTADQSSTVAAAAEQAANNVNTVAAASEELGSSVQEIGRQVDGAAKLAQGAVAEAGQTGAMVQELTNAVSRIGDVVGLISSIAGQTNLLALNATIEAARAGEAGRGFAVVASEVKALAEQTAKATQEIAAQISQVQASTGQAVTAIGSITTRIQEISSVATTIAAAVEEQGAATQEIVRNVGEAAQGTGSVTHNITGVAEAADQTGKATSQVLDAATELSQQSEHLSAEVARFLDTVRAA</sequence>
<comment type="similarity">
    <text evidence="2">Belongs to the methyl-accepting chemotaxis (MCP) protein family.</text>
</comment>
<dbReference type="Proteomes" id="UP001223420">
    <property type="component" value="Unassembled WGS sequence"/>
</dbReference>
<keyword evidence="4" id="KW-0472">Membrane</keyword>
<dbReference type="PANTHER" id="PTHR32089:SF112">
    <property type="entry name" value="LYSOZYME-LIKE PROTEIN-RELATED"/>
    <property type="match status" value="1"/>
</dbReference>
<name>A0AAJ1THY4_9HYPH</name>
<feature type="domain" description="HAMP" evidence="6">
    <location>
        <begin position="348"/>
        <end position="401"/>
    </location>
</feature>
<dbReference type="SUPFAM" id="SSF58104">
    <property type="entry name" value="Methyl-accepting chemotaxis protein (MCP) signaling domain"/>
    <property type="match status" value="1"/>
</dbReference>
<evidence type="ECO:0000259" key="6">
    <source>
        <dbReference type="PROSITE" id="PS50885"/>
    </source>
</evidence>